<keyword evidence="10" id="KW-0963">Cytoplasm</keyword>
<proteinExistence type="inferred from homology"/>
<keyword evidence="9 10" id="KW-0143">Chaperone</keyword>
<dbReference type="CDD" id="cd01335">
    <property type="entry name" value="Radical_SAM"/>
    <property type="match status" value="1"/>
</dbReference>
<dbReference type="SFLD" id="SFLDG01082">
    <property type="entry name" value="B12-binding_domain_containing"/>
    <property type="match status" value="1"/>
</dbReference>
<keyword evidence="4 10" id="KW-0349">Heme</keyword>
<dbReference type="GO" id="GO:0046872">
    <property type="term" value="F:metal ion binding"/>
    <property type="evidence" value="ECO:0007669"/>
    <property type="project" value="UniProtKB-UniRule"/>
</dbReference>
<comment type="similarity">
    <text evidence="2">Belongs to the anaerobic coproporphyrinogen-III oxidase family. HemW subfamily.</text>
</comment>
<sequence>MPLSVLTPPSITPASQRGVVVPALYVHIPFCFHKCHYCDFYSITRQGEDRMARFVDLLLAEAELWSAEKPGPTPVPKTVFFGGGTPSLLPPDLMRRLIQGLHRRFDLAEVTEWTCECNPATVREAYGRDYLAMLFESGVGRLSFGAQSFNPADLKILERHHNPDDVPASIEAARAAGFARINADLIYGVPGQTLSSWADSLEQAIALGTEHLSCYSLTYESNTPMAVRKRLGQVVPTGDDTDLQMFHHTRDRLAALGMPAYEVSNYARPAAECRHNLAYWQGDDYVALGPSGSSHVQGTRWRNRPHLGEWESAIAEGRLPTTDAEQLTPEQRAGELAMLRLRLTSGIEFADFADRTGYDARQLFAAEFDRYGKLGLLEVTATSAKLSGRGWDVADALAGELLRAT</sequence>
<comment type="cofactor">
    <cofactor evidence="1">
        <name>[4Fe-4S] cluster</name>
        <dbReference type="ChEBI" id="CHEBI:49883"/>
    </cofactor>
</comment>
<dbReference type="InterPro" id="IPR013785">
    <property type="entry name" value="Aldolase_TIM"/>
</dbReference>
<dbReference type="SUPFAM" id="SSF102114">
    <property type="entry name" value="Radical SAM enzymes"/>
    <property type="match status" value="1"/>
</dbReference>
<dbReference type="InterPro" id="IPR007197">
    <property type="entry name" value="rSAM"/>
</dbReference>
<keyword evidence="7 10" id="KW-0408">Iron</keyword>
<evidence type="ECO:0000256" key="4">
    <source>
        <dbReference type="ARBA" id="ARBA00022617"/>
    </source>
</evidence>
<dbReference type="AlphaFoldDB" id="A0A7M2WXJ1"/>
<keyword evidence="10" id="KW-0004">4Fe-4S</keyword>
<evidence type="ECO:0000313" key="13">
    <source>
        <dbReference type="Proteomes" id="UP000593765"/>
    </source>
</evidence>
<dbReference type="PANTHER" id="PTHR13932:SF5">
    <property type="entry name" value="RADICAL S-ADENOSYL METHIONINE DOMAIN-CONTAINING PROTEIN 1, MITOCHONDRIAL"/>
    <property type="match status" value="1"/>
</dbReference>
<evidence type="ECO:0000256" key="2">
    <source>
        <dbReference type="ARBA" id="ARBA00006100"/>
    </source>
</evidence>
<dbReference type="SFLD" id="SFLDF00562">
    <property type="entry name" value="HemN-like__clustered_with_heat"/>
    <property type="match status" value="1"/>
</dbReference>
<evidence type="ECO:0000256" key="8">
    <source>
        <dbReference type="ARBA" id="ARBA00023014"/>
    </source>
</evidence>
<dbReference type="Gene3D" id="3.20.20.70">
    <property type="entry name" value="Aldolase class I"/>
    <property type="match status" value="1"/>
</dbReference>
<dbReference type="SFLD" id="SFLDG01065">
    <property type="entry name" value="anaerobic_coproporphyrinogen-I"/>
    <property type="match status" value="1"/>
</dbReference>
<feature type="domain" description="Radical SAM core" evidence="11">
    <location>
        <begin position="16"/>
        <end position="256"/>
    </location>
</feature>
<dbReference type="GO" id="GO:0051539">
    <property type="term" value="F:4 iron, 4 sulfur cluster binding"/>
    <property type="evidence" value="ECO:0007669"/>
    <property type="project" value="UniProtKB-UniRule"/>
</dbReference>
<evidence type="ECO:0000256" key="5">
    <source>
        <dbReference type="ARBA" id="ARBA00022691"/>
    </source>
</evidence>
<dbReference type="InterPro" id="IPR034505">
    <property type="entry name" value="Coproporphyrinogen-III_oxidase"/>
</dbReference>
<dbReference type="RefSeq" id="WP_206293195.1">
    <property type="nucleotide sequence ID" value="NZ_CP063458.1"/>
</dbReference>
<dbReference type="SFLD" id="SFLDF00288">
    <property type="entry name" value="HemN-like__clustered_with_nucl"/>
    <property type="match status" value="1"/>
</dbReference>
<dbReference type="PROSITE" id="PS51918">
    <property type="entry name" value="RADICAL_SAM"/>
    <property type="match status" value="1"/>
</dbReference>
<dbReference type="InterPro" id="IPR058240">
    <property type="entry name" value="rSAM_sf"/>
</dbReference>
<dbReference type="SMART" id="SM00729">
    <property type="entry name" value="Elp3"/>
    <property type="match status" value="1"/>
</dbReference>
<evidence type="ECO:0000259" key="11">
    <source>
        <dbReference type="PROSITE" id="PS51918"/>
    </source>
</evidence>
<keyword evidence="13" id="KW-1185">Reference proteome</keyword>
<organism evidence="12 13">
    <name type="scientific">Humisphaera borealis</name>
    <dbReference type="NCBI Taxonomy" id="2807512"/>
    <lineage>
        <taxon>Bacteria</taxon>
        <taxon>Pseudomonadati</taxon>
        <taxon>Planctomycetota</taxon>
        <taxon>Phycisphaerae</taxon>
        <taxon>Tepidisphaerales</taxon>
        <taxon>Tepidisphaeraceae</taxon>
        <taxon>Humisphaera</taxon>
    </lineage>
</organism>
<comment type="function">
    <text evidence="10">Probably acts as a heme chaperone, transferring heme to an unknown acceptor. Binds one molecule of heme per monomer, possibly covalently. Binds 1 [4Fe-4S] cluster. The cluster is coordinated with 3 cysteines and an exchangeable S-adenosyl-L-methionine.</text>
</comment>
<protein>
    <recommendedName>
        <fullName evidence="3 10">Heme chaperone HemW</fullName>
    </recommendedName>
</protein>
<evidence type="ECO:0000256" key="3">
    <source>
        <dbReference type="ARBA" id="ARBA00017228"/>
    </source>
</evidence>
<dbReference type="GO" id="GO:0005737">
    <property type="term" value="C:cytoplasm"/>
    <property type="evidence" value="ECO:0007669"/>
    <property type="project" value="UniProtKB-SubCell"/>
</dbReference>
<dbReference type="GO" id="GO:0004109">
    <property type="term" value="F:coproporphyrinogen oxidase activity"/>
    <property type="evidence" value="ECO:0007669"/>
    <property type="project" value="InterPro"/>
</dbReference>
<evidence type="ECO:0000256" key="7">
    <source>
        <dbReference type="ARBA" id="ARBA00023004"/>
    </source>
</evidence>
<dbReference type="Proteomes" id="UP000593765">
    <property type="component" value="Chromosome"/>
</dbReference>
<evidence type="ECO:0000313" key="12">
    <source>
        <dbReference type="EMBL" id="QOV90123.1"/>
    </source>
</evidence>
<dbReference type="InterPro" id="IPR006638">
    <property type="entry name" value="Elp3/MiaA/NifB-like_rSAM"/>
</dbReference>
<dbReference type="EMBL" id="CP063458">
    <property type="protein sequence ID" value="QOV90123.1"/>
    <property type="molecule type" value="Genomic_DNA"/>
</dbReference>
<dbReference type="InterPro" id="IPR010723">
    <property type="entry name" value="HemN_C"/>
</dbReference>
<keyword evidence="6 10" id="KW-0479">Metal-binding</keyword>
<evidence type="ECO:0000256" key="1">
    <source>
        <dbReference type="ARBA" id="ARBA00001966"/>
    </source>
</evidence>
<dbReference type="Pfam" id="PF04055">
    <property type="entry name" value="Radical_SAM"/>
    <property type="match status" value="1"/>
</dbReference>
<dbReference type="Pfam" id="PF06969">
    <property type="entry name" value="HemN_C"/>
    <property type="match status" value="1"/>
</dbReference>
<evidence type="ECO:0000256" key="9">
    <source>
        <dbReference type="ARBA" id="ARBA00023186"/>
    </source>
</evidence>
<keyword evidence="8 10" id="KW-0411">Iron-sulfur</keyword>
<gene>
    <name evidence="12" type="primary">hemW</name>
    <name evidence="12" type="ORF">IPV69_01750</name>
</gene>
<dbReference type="SFLD" id="SFLDS00029">
    <property type="entry name" value="Radical_SAM"/>
    <property type="match status" value="1"/>
</dbReference>
<dbReference type="InterPro" id="IPR004559">
    <property type="entry name" value="HemW-like"/>
</dbReference>
<reference evidence="12 13" key="1">
    <citation type="submission" date="2020-10" db="EMBL/GenBank/DDBJ databases">
        <title>Wide distribution of Phycisphaera-like planctomycetes from WD2101 soil group in peatlands and genome analysis of the first cultivated representative.</title>
        <authorList>
            <person name="Dedysh S.N."/>
            <person name="Beletsky A.V."/>
            <person name="Ivanova A."/>
            <person name="Kulichevskaya I.S."/>
            <person name="Suzina N.E."/>
            <person name="Philippov D.A."/>
            <person name="Rakitin A.L."/>
            <person name="Mardanov A.V."/>
            <person name="Ravin N.V."/>
        </authorList>
    </citation>
    <scope>NUCLEOTIDE SEQUENCE [LARGE SCALE GENOMIC DNA]</scope>
    <source>
        <strain evidence="12 13">M1803</strain>
    </source>
</reference>
<accession>A0A7M2WXJ1</accession>
<evidence type="ECO:0000256" key="6">
    <source>
        <dbReference type="ARBA" id="ARBA00022723"/>
    </source>
</evidence>
<dbReference type="NCBIfam" id="TIGR00539">
    <property type="entry name" value="hemN_rel"/>
    <property type="match status" value="1"/>
</dbReference>
<keyword evidence="5 10" id="KW-0949">S-adenosyl-L-methionine</keyword>
<name>A0A7M2WXJ1_9BACT</name>
<dbReference type="KEGG" id="hbs:IPV69_01750"/>
<evidence type="ECO:0000256" key="10">
    <source>
        <dbReference type="RuleBase" id="RU364116"/>
    </source>
</evidence>
<comment type="subcellular location">
    <subcellularLocation>
        <location evidence="10">Cytoplasm</location>
    </subcellularLocation>
</comment>
<dbReference type="GO" id="GO:0006779">
    <property type="term" value="P:porphyrin-containing compound biosynthetic process"/>
    <property type="evidence" value="ECO:0007669"/>
    <property type="project" value="InterPro"/>
</dbReference>
<dbReference type="PANTHER" id="PTHR13932">
    <property type="entry name" value="COPROPORPHYRINIGEN III OXIDASE"/>
    <property type="match status" value="1"/>
</dbReference>